<accession>A0ABP7WHR7</accession>
<dbReference type="PANTHER" id="PTHR47354:SF1">
    <property type="entry name" value="CARNITINE MONOOXYGENASE REDUCTASE SUBUNIT"/>
    <property type="match status" value="1"/>
</dbReference>
<dbReference type="PROSITE" id="PS00197">
    <property type="entry name" value="2FE2S_FER_1"/>
    <property type="match status" value="1"/>
</dbReference>
<dbReference type="InterPro" id="IPR006058">
    <property type="entry name" value="2Fe2S_fd_BS"/>
</dbReference>
<proteinExistence type="predicted"/>
<evidence type="ECO:0000313" key="11">
    <source>
        <dbReference type="Proteomes" id="UP001500683"/>
    </source>
</evidence>
<dbReference type="PROSITE" id="PS51384">
    <property type="entry name" value="FAD_FR"/>
    <property type="match status" value="1"/>
</dbReference>
<dbReference type="PROSITE" id="PS51085">
    <property type="entry name" value="2FE2S_FER_2"/>
    <property type="match status" value="1"/>
</dbReference>
<evidence type="ECO:0000313" key="10">
    <source>
        <dbReference type="EMBL" id="GAA4089157.1"/>
    </source>
</evidence>
<dbReference type="InterPro" id="IPR012675">
    <property type="entry name" value="Beta-grasp_dom_sf"/>
</dbReference>
<keyword evidence="5" id="KW-0560">Oxidoreductase</keyword>
<reference evidence="11" key="1">
    <citation type="journal article" date="2019" name="Int. J. Syst. Evol. Microbiol.">
        <title>The Global Catalogue of Microorganisms (GCM) 10K type strain sequencing project: providing services to taxonomists for standard genome sequencing and annotation.</title>
        <authorList>
            <consortium name="The Broad Institute Genomics Platform"/>
            <consortium name="The Broad Institute Genome Sequencing Center for Infectious Disease"/>
            <person name="Wu L."/>
            <person name="Ma J."/>
        </authorList>
    </citation>
    <scope>NUCLEOTIDE SEQUENCE [LARGE SCALE GENOMIC DNA]</scope>
    <source>
        <strain evidence="11">JCM 16702</strain>
    </source>
</reference>
<dbReference type="InterPro" id="IPR036010">
    <property type="entry name" value="2Fe-2S_ferredoxin-like_sf"/>
</dbReference>
<feature type="domain" description="FAD-binding FR-type" evidence="9">
    <location>
        <begin position="1"/>
        <end position="106"/>
    </location>
</feature>
<feature type="domain" description="2Fe-2S ferredoxin-type" evidence="8">
    <location>
        <begin position="235"/>
        <end position="318"/>
    </location>
</feature>
<dbReference type="RefSeq" id="WP_344953666.1">
    <property type="nucleotide sequence ID" value="NZ_BAAAZG010000043.1"/>
</dbReference>
<evidence type="ECO:0000256" key="2">
    <source>
        <dbReference type="ARBA" id="ARBA00022630"/>
    </source>
</evidence>
<organism evidence="10 11">
    <name type="scientific">Actinomadura miaoliensis</name>
    <dbReference type="NCBI Taxonomy" id="430685"/>
    <lineage>
        <taxon>Bacteria</taxon>
        <taxon>Bacillati</taxon>
        <taxon>Actinomycetota</taxon>
        <taxon>Actinomycetes</taxon>
        <taxon>Streptosporangiales</taxon>
        <taxon>Thermomonosporaceae</taxon>
        <taxon>Actinomadura</taxon>
    </lineage>
</organism>
<dbReference type="Proteomes" id="UP001500683">
    <property type="component" value="Unassembled WGS sequence"/>
</dbReference>
<dbReference type="CDD" id="cd06185">
    <property type="entry name" value="PDR_like"/>
    <property type="match status" value="1"/>
</dbReference>
<sequence length="318" mass="34103">MRLRLIRSTWLAEGVVGLEFADPREPGGREGRDLPGWEPGAHLTLRLPGGTAREYSLCGDPADRGRYTVAVQREAASRGGSAYVHERLRVGEIIEVDGPKNTFALQDAPAHLLIAGGIGVTPLLPMAEALAARGAPWRMLYCGRSRARMAFTGRLARLGDRVELHADDERGGPPDVGAAIGRALAGLPAGALVYCCGPEPLLTAVEAAVDDPSRLRVERFRAPERPAACGADEPFDVVCGTRRFTVRPGTSILHTLREGGLDVPSSCEEGICGTCETRVLAGEPDHRDFLLTDEERAAGRSMLLCVSRSRTPELVLDL</sequence>
<gene>
    <name evidence="10" type="ORF">GCM10022214_57170</name>
</gene>
<comment type="caution">
    <text evidence="10">The sequence shown here is derived from an EMBL/GenBank/DDBJ whole genome shotgun (WGS) entry which is preliminary data.</text>
</comment>
<dbReference type="Gene3D" id="2.40.30.10">
    <property type="entry name" value="Translation factors"/>
    <property type="match status" value="1"/>
</dbReference>
<protein>
    <submittedName>
        <fullName evidence="10">PDR/VanB family oxidoreductase</fullName>
    </submittedName>
</protein>
<dbReference type="Gene3D" id="3.40.50.80">
    <property type="entry name" value="Nucleotide-binding domain of ferredoxin-NADP reductase (FNR) module"/>
    <property type="match status" value="1"/>
</dbReference>
<evidence type="ECO:0000256" key="6">
    <source>
        <dbReference type="ARBA" id="ARBA00023004"/>
    </source>
</evidence>
<dbReference type="InterPro" id="IPR017938">
    <property type="entry name" value="Riboflavin_synthase-like_b-brl"/>
</dbReference>
<keyword evidence="4" id="KW-0479">Metal-binding</keyword>
<keyword evidence="3" id="KW-0001">2Fe-2S</keyword>
<dbReference type="SUPFAM" id="SSF63380">
    <property type="entry name" value="Riboflavin synthase domain-like"/>
    <property type="match status" value="1"/>
</dbReference>
<dbReference type="SUPFAM" id="SSF52343">
    <property type="entry name" value="Ferredoxin reductase-like, C-terminal NADP-linked domain"/>
    <property type="match status" value="1"/>
</dbReference>
<dbReference type="InterPro" id="IPR017927">
    <property type="entry name" value="FAD-bd_FR_type"/>
</dbReference>
<dbReference type="CDD" id="cd00207">
    <property type="entry name" value="fer2"/>
    <property type="match status" value="1"/>
</dbReference>
<dbReference type="Gene3D" id="3.10.20.30">
    <property type="match status" value="1"/>
</dbReference>
<evidence type="ECO:0000256" key="1">
    <source>
        <dbReference type="ARBA" id="ARBA00001974"/>
    </source>
</evidence>
<evidence type="ECO:0000259" key="8">
    <source>
        <dbReference type="PROSITE" id="PS51085"/>
    </source>
</evidence>
<dbReference type="Pfam" id="PF00111">
    <property type="entry name" value="Fer2"/>
    <property type="match status" value="1"/>
</dbReference>
<dbReference type="InterPro" id="IPR001041">
    <property type="entry name" value="2Fe-2S_ferredoxin-type"/>
</dbReference>
<dbReference type="SUPFAM" id="SSF54292">
    <property type="entry name" value="2Fe-2S ferredoxin-like"/>
    <property type="match status" value="1"/>
</dbReference>
<evidence type="ECO:0000256" key="3">
    <source>
        <dbReference type="ARBA" id="ARBA00022714"/>
    </source>
</evidence>
<name>A0ABP7WHR7_9ACTN</name>
<dbReference type="PANTHER" id="PTHR47354">
    <property type="entry name" value="NADH OXIDOREDUCTASE HCR"/>
    <property type="match status" value="1"/>
</dbReference>
<dbReference type="InterPro" id="IPR050415">
    <property type="entry name" value="MRET"/>
</dbReference>
<evidence type="ECO:0000256" key="7">
    <source>
        <dbReference type="ARBA" id="ARBA00023014"/>
    </source>
</evidence>
<evidence type="ECO:0000256" key="4">
    <source>
        <dbReference type="ARBA" id="ARBA00022723"/>
    </source>
</evidence>
<keyword evidence="7" id="KW-0411">Iron-sulfur</keyword>
<keyword evidence="11" id="KW-1185">Reference proteome</keyword>
<keyword evidence="6" id="KW-0408">Iron</keyword>
<comment type="cofactor">
    <cofactor evidence="1">
        <name>FAD</name>
        <dbReference type="ChEBI" id="CHEBI:57692"/>
    </cofactor>
</comment>
<dbReference type="InterPro" id="IPR039261">
    <property type="entry name" value="FNR_nucleotide-bd"/>
</dbReference>
<keyword evidence="2" id="KW-0285">Flavoprotein</keyword>
<evidence type="ECO:0000256" key="5">
    <source>
        <dbReference type="ARBA" id="ARBA00023002"/>
    </source>
</evidence>
<dbReference type="EMBL" id="BAAAZG010000043">
    <property type="protein sequence ID" value="GAA4089157.1"/>
    <property type="molecule type" value="Genomic_DNA"/>
</dbReference>
<dbReference type="PRINTS" id="PR00409">
    <property type="entry name" value="PHDIOXRDTASE"/>
</dbReference>
<evidence type="ECO:0000259" key="9">
    <source>
        <dbReference type="PROSITE" id="PS51384"/>
    </source>
</evidence>